<dbReference type="EMBL" id="UINC01027512">
    <property type="protein sequence ID" value="SVB06876.1"/>
    <property type="molecule type" value="Genomic_DNA"/>
</dbReference>
<sequence length="219" mass="25651">MNLMNEIIVRKQFRSFTFKELVKNTHFFPMKASFHYVFGLSYKFNYENTEHGMKFVCHEYPTNIKYIFNTPKDLGIYMFNIIPNIRHECKLCSLGYFDIDPQNLSKSFNGKCLIYNTKEERYDILKSKCKKNFCVSCTKWIENPSLEISNLPKNIENILPSDLWKIIDKNLKSIDFVCKICGDNVCATTLKKGSSLFAFSLYGETFPSGKCWSCFKKNL</sequence>
<dbReference type="AlphaFoldDB" id="A0A382AZ80"/>
<organism evidence="1">
    <name type="scientific">marine metagenome</name>
    <dbReference type="NCBI Taxonomy" id="408172"/>
    <lineage>
        <taxon>unclassified sequences</taxon>
        <taxon>metagenomes</taxon>
        <taxon>ecological metagenomes</taxon>
    </lineage>
</organism>
<gene>
    <name evidence="1" type="ORF">METZ01_LOCUS159730</name>
</gene>
<proteinExistence type="predicted"/>
<reference evidence="1" key="1">
    <citation type="submission" date="2018-05" db="EMBL/GenBank/DDBJ databases">
        <authorList>
            <person name="Lanie J.A."/>
            <person name="Ng W.-L."/>
            <person name="Kazmierczak K.M."/>
            <person name="Andrzejewski T.M."/>
            <person name="Davidsen T.M."/>
            <person name="Wayne K.J."/>
            <person name="Tettelin H."/>
            <person name="Glass J.I."/>
            <person name="Rusch D."/>
            <person name="Podicherti R."/>
            <person name="Tsui H.-C.T."/>
            <person name="Winkler M.E."/>
        </authorList>
    </citation>
    <scope>NUCLEOTIDE SEQUENCE</scope>
</reference>
<evidence type="ECO:0000313" key="1">
    <source>
        <dbReference type="EMBL" id="SVB06876.1"/>
    </source>
</evidence>
<name>A0A382AZ80_9ZZZZ</name>
<accession>A0A382AZ80</accession>
<protein>
    <submittedName>
        <fullName evidence="1">Uncharacterized protein</fullName>
    </submittedName>
</protein>